<evidence type="ECO:0000256" key="1">
    <source>
        <dbReference type="ARBA" id="ARBA00022679"/>
    </source>
</evidence>
<comment type="caution">
    <text evidence="3">Lacks conserved residue(s) required for the propagation of feature annotation.</text>
</comment>
<feature type="binding site" evidence="3 4">
    <location>
        <begin position="120"/>
        <end position="121"/>
    </location>
    <ligand>
        <name>S-adenosyl-L-methionine</name>
        <dbReference type="ChEBI" id="CHEBI:59789"/>
    </ligand>
</feature>
<dbReference type="EC" id="2.1.3.-" evidence="3"/>
<dbReference type="AlphaFoldDB" id="A0A5N0T965"/>
<organism evidence="6 7">
    <name type="scientific">Marinihelvus fidelis</name>
    <dbReference type="NCBI Taxonomy" id="2613842"/>
    <lineage>
        <taxon>Bacteria</taxon>
        <taxon>Pseudomonadati</taxon>
        <taxon>Pseudomonadota</taxon>
        <taxon>Gammaproteobacteria</taxon>
        <taxon>Chromatiales</taxon>
        <taxon>Wenzhouxiangellaceae</taxon>
        <taxon>Marinihelvus</taxon>
    </lineage>
</organism>
<evidence type="ECO:0000256" key="3">
    <source>
        <dbReference type="HAMAP-Rule" id="MF_01589"/>
    </source>
</evidence>
<keyword evidence="2 3" id="KW-0949">S-adenosyl-L-methionine</keyword>
<dbReference type="EMBL" id="VYXP01000005">
    <property type="protein sequence ID" value="KAA9131500.1"/>
    <property type="molecule type" value="Genomic_DNA"/>
</dbReference>
<dbReference type="NCBIfam" id="TIGR00740">
    <property type="entry name" value="carboxy-S-adenosyl-L-methionine synthase CmoA"/>
    <property type="match status" value="1"/>
</dbReference>
<reference evidence="6 7" key="1">
    <citation type="submission" date="2019-09" db="EMBL/GenBank/DDBJ databases">
        <title>Wenzhouxiangella sp. Genome sequencing and assembly.</title>
        <authorList>
            <person name="Zhang R."/>
        </authorList>
    </citation>
    <scope>NUCLEOTIDE SEQUENCE [LARGE SCALE GENOMIC DNA]</scope>
    <source>
        <strain evidence="6 7">W260</strain>
    </source>
</reference>
<feature type="binding site" evidence="3 4">
    <location>
        <position position="135"/>
    </location>
    <ligand>
        <name>S-adenosyl-L-methionine</name>
        <dbReference type="ChEBI" id="CHEBI:59789"/>
    </ligand>
</feature>
<sequence>MSEKDTLFQRQPAGSGSFRFDERVVEVFPDMIDRSVPGYSLIVPMIGQLSRRFAQPGTVIHDLGASLGAVTFVMRQALAGRDVRIVATDTSAAMVERFRALLDQDAADDRAVPVDVVHGDIRETAFENVSMAVLNFTLQFVPVEERGGLLARIAAGMNPGGALVLSEKLRFEDDAEQARQTDWHHDYKRLNGYSELEIARKRAALERVLLPETRAEHEARLFDAGFSRVTRWFQCFGFCSFLAEK</sequence>
<proteinExistence type="inferred from homology"/>
<dbReference type="Proteomes" id="UP000325372">
    <property type="component" value="Unassembled WGS sequence"/>
</dbReference>
<comment type="catalytic activity">
    <reaction evidence="3">
        <text>prephenate + S-adenosyl-L-methionine = carboxy-S-adenosyl-L-methionine + 3-phenylpyruvate + H2O</text>
        <dbReference type="Rhea" id="RHEA:51692"/>
        <dbReference type="ChEBI" id="CHEBI:15377"/>
        <dbReference type="ChEBI" id="CHEBI:18005"/>
        <dbReference type="ChEBI" id="CHEBI:29934"/>
        <dbReference type="ChEBI" id="CHEBI:59789"/>
        <dbReference type="ChEBI" id="CHEBI:134278"/>
    </reaction>
</comment>
<evidence type="ECO:0000259" key="5">
    <source>
        <dbReference type="Pfam" id="PF13649"/>
    </source>
</evidence>
<accession>A0A5N0T965</accession>
<dbReference type="InterPro" id="IPR005271">
    <property type="entry name" value="CmoA"/>
</dbReference>
<keyword evidence="1 3" id="KW-0808">Transferase</keyword>
<dbReference type="SUPFAM" id="SSF53335">
    <property type="entry name" value="S-adenosyl-L-methionine-dependent methyltransferases"/>
    <property type="match status" value="1"/>
</dbReference>
<comment type="subunit">
    <text evidence="3">Homodimer.</text>
</comment>
<dbReference type="GO" id="GO:0002098">
    <property type="term" value="P:tRNA wobble uridine modification"/>
    <property type="evidence" value="ECO:0007669"/>
    <property type="project" value="InterPro"/>
</dbReference>
<feature type="binding site" evidence="3 4">
    <location>
        <begin position="64"/>
        <end position="66"/>
    </location>
    <ligand>
        <name>S-adenosyl-L-methionine</name>
        <dbReference type="ChEBI" id="CHEBI:59789"/>
    </ligand>
</feature>
<dbReference type="GO" id="GO:0016743">
    <property type="term" value="F:carboxyl- or carbamoyltransferase activity"/>
    <property type="evidence" value="ECO:0007669"/>
    <property type="project" value="UniProtKB-UniRule"/>
</dbReference>
<dbReference type="PANTHER" id="PTHR43861">
    <property type="entry name" value="TRANS-ACONITATE 2-METHYLTRANSFERASE-RELATED"/>
    <property type="match status" value="1"/>
</dbReference>
<dbReference type="PIRSF" id="PIRSF006325">
    <property type="entry name" value="MeTrfase_bac"/>
    <property type="match status" value="1"/>
</dbReference>
<comment type="similarity">
    <text evidence="3">Belongs to the class I-like SAM-binding methyltransferase superfamily. Cx-SAM synthase family.</text>
</comment>
<dbReference type="GO" id="GO:1904047">
    <property type="term" value="F:S-adenosyl-L-methionine binding"/>
    <property type="evidence" value="ECO:0007669"/>
    <property type="project" value="UniProtKB-UniRule"/>
</dbReference>
<feature type="domain" description="Methyltransferase" evidence="5">
    <location>
        <begin position="61"/>
        <end position="161"/>
    </location>
</feature>
<evidence type="ECO:0000313" key="6">
    <source>
        <dbReference type="EMBL" id="KAA9131500.1"/>
    </source>
</evidence>
<dbReference type="Pfam" id="PF13649">
    <property type="entry name" value="Methyltransf_25"/>
    <property type="match status" value="1"/>
</dbReference>
<dbReference type="CDD" id="cd02440">
    <property type="entry name" value="AdoMet_MTases"/>
    <property type="match status" value="1"/>
</dbReference>
<dbReference type="PANTHER" id="PTHR43861:SF2">
    <property type="entry name" value="CARBOXY-S-ADENOSYL-L-METHIONINE SYNTHASE"/>
    <property type="match status" value="1"/>
</dbReference>
<dbReference type="RefSeq" id="WP_150864150.1">
    <property type="nucleotide sequence ID" value="NZ_VYXP01000005.1"/>
</dbReference>
<feature type="binding site" evidence="3 4">
    <location>
        <position position="39"/>
    </location>
    <ligand>
        <name>S-adenosyl-L-methionine</name>
        <dbReference type="ChEBI" id="CHEBI:59789"/>
    </ligand>
</feature>
<feature type="binding site" evidence="3">
    <location>
        <position position="202"/>
    </location>
    <ligand>
        <name>S-adenosyl-L-methionine</name>
        <dbReference type="ChEBI" id="CHEBI:59789"/>
    </ligand>
</feature>
<evidence type="ECO:0000313" key="7">
    <source>
        <dbReference type="Proteomes" id="UP000325372"/>
    </source>
</evidence>
<comment type="caution">
    <text evidence="6">The sequence shown here is derived from an EMBL/GenBank/DDBJ whole genome shotgun (WGS) entry which is preliminary data.</text>
</comment>
<evidence type="ECO:0000256" key="2">
    <source>
        <dbReference type="ARBA" id="ARBA00022691"/>
    </source>
</evidence>
<keyword evidence="7" id="KW-1185">Reference proteome</keyword>
<name>A0A5N0T965_9GAMM</name>
<dbReference type="HAMAP" id="MF_01589">
    <property type="entry name" value="Cx_SAM_synthase"/>
    <property type="match status" value="1"/>
</dbReference>
<gene>
    <name evidence="3 6" type="primary">cmoA</name>
    <name evidence="6" type="ORF">F3N42_09285</name>
</gene>
<dbReference type="InterPro" id="IPR041698">
    <property type="entry name" value="Methyltransf_25"/>
</dbReference>
<dbReference type="Gene3D" id="3.40.50.150">
    <property type="entry name" value="Vaccinia Virus protein VP39"/>
    <property type="match status" value="1"/>
</dbReference>
<comment type="function">
    <text evidence="3">Catalyzes the conversion of S-adenosyl-L-methionine (SAM) to carboxy-S-adenosyl-L-methionine (Cx-SAM).</text>
</comment>
<protein>
    <recommendedName>
        <fullName evidence="3">Carboxy-S-adenosyl-L-methionine synthase</fullName>
        <shortName evidence="3">Cx-SAM synthase</shortName>
        <ecNumber evidence="3">2.1.3.-</ecNumber>
    </recommendedName>
</protein>
<evidence type="ECO:0000256" key="4">
    <source>
        <dbReference type="PIRSR" id="PIRSR006325-1"/>
    </source>
</evidence>
<dbReference type="InterPro" id="IPR029063">
    <property type="entry name" value="SAM-dependent_MTases_sf"/>
</dbReference>